<feature type="transmembrane region" description="Helical" evidence="2">
    <location>
        <begin position="277"/>
        <end position="300"/>
    </location>
</feature>
<feature type="transmembrane region" description="Helical" evidence="2">
    <location>
        <begin position="312"/>
        <end position="331"/>
    </location>
</feature>
<dbReference type="PANTHER" id="PTHR34814:SF1">
    <property type="entry name" value="NITROSOGUANIDINE RESISTANCE PROTEIN SNG1"/>
    <property type="match status" value="1"/>
</dbReference>
<comment type="caution">
    <text evidence="4">The sequence shown here is derived from an EMBL/GenBank/DDBJ whole genome shotgun (WGS) entry which is preliminary data.</text>
</comment>
<dbReference type="AlphaFoldDB" id="A0A409YVY3"/>
<sequence>MSASTASSGATSPSIRKERGLTGFLDSSPEGVAARKIYLKIFAPATFIIILVILSIFSIFWGALWKIPAYNLPGIVVDFDGGFLGETVVRALNDAPNFSKITWSTVPASQFSSGIDSLSDYVFNEKTWVALSINQGASDRLLASLAEPNPEYDGTLAITVLAVEARNENAFRSIIRTSVQATLDGLKHAVALQVAQRSSNATNLSTLLSVSPQTIISPLSYQLRNLIPFDTPVATAVTFVGMLYQLILSFFVVMVGMSARHAAGYETNLSTLALVKLRLASSFTSYLIISLFISVLSIAFQLDVSRKFGNAGFVVFWMVNYACMLSVGLALESLVTLLTQKGIPFFMLTWIIANISVSTFPIEVMPKIFRYGYAAPFYNVSRAMRTVIFGTKNRVGFSFGILIVWIAISCFTLPLFQYLAKRKQSRPSPQASTDRDADTKEEEKAHADQEP</sequence>
<evidence type="ECO:0000259" key="3">
    <source>
        <dbReference type="Pfam" id="PF12051"/>
    </source>
</evidence>
<dbReference type="InParanoid" id="A0A409YVY3"/>
<dbReference type="Pfam" id="PF12051">
    <property type="entry name" value="DUF3533"/>
    <property type="match status" value="1"/>
</dbReference>
<gene>
    <name evidence="4" type="ORF">CVT24_010478</name>
</gene>
<dbReference type="GO" id="GO:0016020">
    <property type="term" value="C:membrane"/>
    <property type="evidence" value="ECO:0007669"/>
    <property type="project" value="TreeGrafter"/>
</dbReference>
<accession>A0A409YVY3</accession>
<feature type="transmembrane region" description="Helical" evidence="2">
    <location>
        <begin position="233"/>
        <end position="256"/>
    </location>
</feature>
<dbReference type="InterPro" id="IPR053001">
    <property type="entry name" value="MNNG_permease-like"/>
</dbReference>
<evidence type="ECO:0000313" key="5">
    <source>
        <dbReference type="Proteomes" id="UP000284842"/>
    </source>
</evidence>
<protein>
    <recommendedName>
        <fullName evidence="3">DUF3533 domain-containing protein</fullName>
    </recommendedName>
</protein>
<evidence type="ECO:0000313" key="4">
    <source>
        <dbReference type="EMBL" id="PPR07128.1"/>
    </source>
</evidence>
<dbReference type="STRING" id="181874.A0A409YVY3"/>
<feature type="transmembrane region" description="Helical" evidence="2">
    <location>
        <begin position="343"/>
        <end position="362"/>
    </location>
</feature>
<feature type="transmembrane region" description="Helical" evidence="2">
    <location>
        <begin position="395"/>
        <end position="416"/>
    </location>
</feature>
<dbReference type="EMBL" id="NHTK01000516">
    <property type="protein sequence ID" value="PPR07128.1"/>
    <property type="molecule type" value="Genomic_DNA"/>
</dbReference>
<keyword evidence="2" id="KW-1133">Transmembrane helix</keyword>
<keyword evidence="5" id="KW-1185">Reference proteome</keyword>
<evidence type="ECO:0000256" key="2">
    <source>
        <dbReference type="SAM" id="Phobius"/>
    </source>
</evidence>
<feature type="transmembrane region" description="Helical" evidence="2">
    <location>
        <begin position="41"/>
        <end position="64"/>
    </location>
</feature>
<name>A0A409YVY3_9AGAR</name>
<feature type="region of interest" description="Disordered" evidence="1">
    <location>
        <begin position="422"/>
        <end position="451"/>
    </location>
</feature>
<dbReference type="OrthoDB" id="2140105at2759"/>
<feature type="domain" description="DUF3533" evidence="3">
    <location>
        <begin position="46"/>
        <end position="409"/>
    </location>
</feature>
<evidence type="ECO:0000256" key="1">
    <source>
        <dbReference type="SAM" id="MobiDB-lite"/>
    </source>
</evidence>
<dbReference type="PANTHER" id="PTHR34814">
    <property type="entry name" value="NITROSOGUANIDINE RESISTANCE PROTEIN SNG1"/>
    <property type="match status" value="1"/>
</dbReference>
<keyword evidence="2" id="KW-0812">Transmembrane</keyword>
<proteinExistence type="predicted"/>
<dbReference type="Proteomes" id="UP000284842">
    <property type="component" value="Unassembled WGS sequence"/>
</dbReference>
<dbReference type="InterPro" id="IPR022703">
    <property type="entry name" value="DUF3533"/>
</dbReference>
<feature type="compositionally biased region" description="Basic and acidic residues" evidence="1">
    <location>
        <begin position="433"/>
        <end position="451"/>
    </location>
</feature>
<reference evidence="4 5" key="1">
    <citation type="journal article" date="2018" name="Evol. Lett.">
        <title>Horizontal gene cluster transfer increased hallucinogenic mushroom diversity.</title>
        <authorList>
            <person name="Reynolds H.T."/>
            <person name="Vijayakumar V."/>
            <person name="Gluck-Thaler E."/>
            <person name="Korotkin H.B."/>
            <person name="Matheny P.B."/>
            <person name="Slot J.C."/>
        </authorList>
    </citation>
    <scope>NUCLEOTIDE SEQUENCE [LARGE SCALE GENOMIC DNA]</scope>
    <source>
        <strain evidence="4 5">2629</strain>
    </source>
</reference>
<organism evidence="4 5">
    <name type="scientific">Panaeolus cyanescens</name>
    <dbReference type="NCBI Taxonomy" id="181874"/>
    <lineage>
        <taxon>Eukaryota</taxon>
        <taxon>Fungi</taxon>
        <taxon>Dikarya</taxon>
        <taxon>Basidiomycota</taxon>
        <taxon>Agaricomycotina</taxon>
        <taxon>Agaricomycetes</taxon>
        <taxon>Agaricomycetidae</taxon>
        <taxon>Agaricales</taxon>
        <taxon>Agaricineae</taxon>
        <taxon>Galeropsidaceae</taxon>
        <taxon>Panaeolus</taxon>
    </lineage>
</organism>
<keyword evidence="2" id="KW-0472">Membrane</keyword>